<dbReference type="PANTHER" id="PTHR44013">
    <property type="entry name" value="ZINC-TYPE ALCOHOL DEHYDROGENASE-LIKE PROTEIN C16A3.02C"/>
    <property type="match status" value="1"/>
</dbReference>
<feature type="signal peptide" evidence="1">
    <location>
        <begin position="1"/>
        <end position="20"/>
    </location>
</feature>
<dbReference type="PANTHER" id="PTHR44013:SF1">
    <property type="entry name" value="ZINC-TYPE ALCOHOL DEHYDROGENASE-LIKE PROTEIN C16A3.02C"/>
    <property type="match status" value="1"/>
</dbReference>
<dbReference type="InterPro" id="IPR036291">
    <property type="entry name" value="NAD(P)-bd_dom_sf"/>
</dbReference>
<sequence>MALLQSRQLLLLLLLPLSHGAESPSRMPALLATGPAQRGLAEAAVPELGMLHEKFRGLPDSCEVLLRVKASSVNPADRETPGPFPQVMGSDIAAVVEAVQPNCTRLQVGDLVWADIGAVVQTPGGKGKENGAYAPFAVALESQLGPMPNVSVWEAAALPKVSLTSYKALKWYGGAPYAPNMTVLVLGGSGGCGSTGIQLAKAWGAGTLIATTSAENELYVRGLGADRVLDYRSQNWWEVLPKGAVDVIYDTVGEAGTGDRAVALLREGGYYVTITGALPQQPRPNVKASMFINSATNLDNLQLLEELRDLVDRGLLRMPEMRRYELADILEAFNASATHHVRGKLVIDMTRSSQSALTV</sequence>
<evidence type="ECO:0000313" key="4">
    <source>
        <dbReference type="Proteomes" id="UP000604046"/>
    </source>
</evidence>
<evidence type="ECO:0000256" key="1">
    <source>
        <dbReference type="SAM" id="SignalP"/>
    </source>
</evidence>
<dbReference type="GO" id="GO:0016491">
    <property type="term" value="F:oxidoreductase activity"/>
    <property type="evidence" value="ECO:0007669"/>
    <property type="project" value="InterPro"/>
</dbReference>
<dbReference type="SUPFAM" id="SSF51735">
    <property type="entry name" value="NAD(P)-binding Rossmann-fold domains"/>
    <property type="match status" value="1"/>
</dbReference>
<accession>A0A812RMS7</accession>
<feature type="domain" description="Enoyl reductase (ER)" evidence="2">
    <location>
        <begin position="49"/>
        <end position="347"/>
    </location>
</feature>
<dbReference type="Gene3D" id="3.40.50.720">
    <property type="entry name" value="NAD(P)-binding Rossmann-like Domain"/>
    <property type="match status" value="1"/>
</dbReference>
<dbReference type="Pfam" id="PF08240">
    <property type="entry name" value="ADH_N"/>
    <property type="match status" value="1"/>
</dbReference>
<proteinExistence type="predicted"/>
<comment type="caution">
    <text evidence="3">The sequence shown here is derived from an EMBL/GenBank/DDBJ whole genome shotgun (WGS) entry which is preliminary data.</text>
</comment>
<keyword evidence="1" id="KW-0732">Signal</keyword>
<feature type="chain" id="PRO_5032953091" evidence="1">
    <location>
        <begin position="21"/>
        <end position="359"/>
    </location>
</feature>
<reference evidence="3" key="1">
    <citation type="submission" date="2021-02" db="EMBL/GenBank/DDBJ databases">
        <authorList>
            <person name="Dougan E. K."/>
            <person name="Rhodes N."/>
            <person name="Thang M."/>
            <person name="Chan C."/>
        </authorList>
    </citation>
    <scope>NUCLEOTIDE SEQUENCE</scope>
</reference>
<dbReference type="InterPro" id="IPR011032">
    <property type="entry name" value="GroES-like_sf"/>
</dbReference>
<organism evidence="3 4">
    <name type="scientific">Symbiodinium natans</name>
    <dbReference type="NCBI Taxonomy" id="878477"/>
    <lineage>
        <taxon>Eukaryota</taxon>
        <taxon>Sar</taxon>
        <taxon>Alveolata</taxon>
        <taxon>Dinophyceae</taxon>
        <taxon>Suessiales</taxon>
        <taxon>Symbiodiniaceae</taxon>
        <taxon>Symbiodinium</taxon>
    </lineage>
</organism>
<dbReference type="SUPFAM" id="SSF50129">
    <property type="entry name" value="GroES-like"/>
    <property type="match status" value="1"/>
</dbReference>
<dbReference type="EMBL" id="CAJNDS010002349">
    <property type="protein sequence ID" value="CAE7444917.1"/>
    <property type="molecule type" value="Genomic_DNA"/>
</dbReference>
<protein>
    <submittedName>
        <fullName evidence="3">AOR protein</fullName>
    </submittedName>
</protein>
<name>A0A812RMS7_9DINO</name>
<dbReference type="InterPro" id="IPR013154">
    <property type="entry name" value="ADH-like_N"/>
</dbReference>
<dbReference type="GO" id="GO:0008270">
    <property type="term" value="F:zinc ion binding"/>
    <property type="evidence" value="ECO:0007669"/>
    <property type="project" value="InterPro"/>
</dbReference>
<dbReference type="InterPro" id="IPR020843">
    <property type="entry name" value="ER"/>
</dbReference>
<dbReference type="Pfam" id="PF13602">
    <property type="entry name" value="ADH_zinc_N_2"/>
    <property type="match status" value="1"/>
</dbReference>
<dbReference type="OrthoDB" id="415884at2759"/>
<evidence type="ECO:0000259" key="2">
    <source>
        <dbReference type="SMART" id="SM00829"/>
    </source>
</evidence>
<gene>
    <name evidence="3" type="primary">AOR</name>
    <name evidence="3" type="ORF">SNAT2548_LOCUS24225</name>
</gene>
<evidence type="ECO:0000313" key="3">
    <source>
        <dbReference type="EMBL" id="CAE7444917.1"/>
    </source>
</evidence>
<dbReference type="InterPro" id="IPR052733">
    <property type="entry name" value="Chloroplast_QOR"/>
</dbReference>
<dbReference type="Gene3D" id="3.90.180.10">
    <property type="entry name" value="Medium-chain alcohol dehydrogenases, catalytic domain"/>
    <property type="match status" value="1"/>
</dbReference>
<keyword evidence="4" id="KW-1185">Reference proteome</keyword>
<dbReference type="AlphaFoldDB" id="A0A812RMS7"/>
<dbReference type="PROSITE" id="PS01162">
    <property type="entry name" value="QOR_ZETA_CRYSTAL"/>
    <property type="match status" value="1"/>
</dbReference>
<dbReference type="CDD" id="cd05289">
    <property type="entry name" value="MDR_like_2"/>
    <property type="match status" value="1"/>
</dbReference>
<dbReference type="Proteomes" id="UP000604046">
    <property type="component" value="Unassembled WGS sequence"/>
</dbReference>
<dbReference type="InterPro" id="IPR002364">
    <property type="entry name" value="Quin_OxRdtase/zeta-crystal_CS"/>
</dbReference>
<dbReference type="SMART" id="SM00829">
    <property type="entry name" value="PKS_ER"/>
    <property type="match status" value="1"/>
</dbReference>